<organism evidence="1 2">
    <name type="scientific">Methanosarcina acetivorans</name>
    <dbReference type="NCBI Taxonomy" id="2214"/>
    <lineage>
        <taxon>Archaea</taxon>
        <taxon>Methanobacteriati</taxon>
        <taxon>Methanobacteriota</taxon>
        <taxon>Stenosarchaea group</taxon>
        <taxon>Methanomicrobia</taxon>
        <taxon>Methanosarcinales</taxon>
        <taxon>Methanosarcinaceae</taxon>
        <taxon>Methanosarcina</taxon>
    </lineage>
</organism>
<dbReference type="Proteomes" id="UP000600774">
    <property type="component" value="Unassembled WGS sequence"/>
</dbReference>
<protein>
    <submittedName>
        <fullName evidence="1">Uncharacterized protein</fullName>
    </submittedName>
</protein>
<dbReference type="RefSeq" id="WP_011023326.1">
    <property type="nucleotide sequence ID" value="NZ_DUJU01000094.1"/>
</dbReference>
<dbReference type="AlphaFoldDB" id="A0A832SIQ3"/>
<name>A0A832SIQ3_9EURY</name>
<dbReference type="OMA" id="MIWKELV"/>
<proteinExistence type="predicted"/>
<evidence type="ECO:0000313" key="2">
    <source>
        <dbReference type="Proteomes" id="UP000600774"/>
    </source>
</evidence>
<comment type="caution">
    <text evidence="1">The sequence shown here is derived from an EMBL/GenBank/DDBJ whole genome shotgun (WGS) entry which is preliminary data.</text>
</comment>
<gene>
    <name evidence="1" type="ORF">HA338_08215</name>
</gene>
<accession>A0A832SIQ3</accession>
<evidence type="ECO:0000313" key="1">
    <source>
        <dbReference type="EMBL" id="HIH94015.1"/>
    </source>
</evidence>
<sequence length="120" mass="13277">MAETTDNNKPMIWKELVLGFAVIESCIYHSIRTVPIVTASNAEEALFTDNLSRLTKLEGGETVKGVLQVPFPTYEVTGSVPVEGEEFSNVLLLGYEYSGVQPPDWMEVLKRKAANPEKCV</sequence>
<dbReference type="GeneID" id="1475294"/>
<dbReference type="EMBL" id="DUJU01000094">
    <property type="protein sequence ID" value="HIH94015.1"/>
    <property type="molecule type" value="Genomic_DNA"/>
</dbReference>
<reference evidence="1" key="1">
    <citation type="journal article" date="2020" name="bioRxiv">
        <title>A rank-normalized archaeal taxonomy based on genome phylogeny resolves widespread incomplete and uneven classifications.</title>
        <authorList>
            <person name="Rinke C."/>
            <person name="Chuvochina M."/>
            <person name="Mussig A.J."/>
            <person name="Chaumeil P.-A."/>
            <person name="Waite D.W."/>
            <person name="Whitman W.B."/>
            <person name="Parks D.H."/>
            <person name="Hugenholtz P."/>
        </authorList>
    </citation>
    <scope>NUCLEOTIDE SEQUENCE</scope>
    <source>
        <strain evidence="1">UBA8876</strain>
    </source>
</reference>